<gene>
    <name evidence="1" type="ORF">ACFO0D_17645</name>
</gene>
<organism evidence="1 2">
    <name type="scientific">Deinococcus hohokamensis</name>
    <dbReference type="NCBI Taxonomy" id="309883"/>
    <lineage>
        <taxon>Bacteria</taxon>
        <taxon>Thermotogati</taxon>
        <taxon>Deinococcota</taxon>
        <taxon>Deinococci</taxon>
        <taxon>Deinococcales</taxon>
        <taxon>Deinococcaceae</taxon>
        <taxon>Deinococcus</taxon>
    </lineage>
</organism>
<proteinExistence type="predicted"/>
<accession>A0ABV9ICT4</accession>
<comment type="caution">
    <text evidence="1">The sequence shown here is derived from an EMBL/GenBank/DDBJ whole genome shotgun (WGS) entry which is preliminary data.</text>
</comment>
<sequence>MPYGSKAAYSPLTVDFNSGSNSTLTVFNGFHAGAVDTWVRLDDLRLSAQ</sequence>
<protein>
    <submittedName>
        <fullName evidence="1">Uncharacterized protein</fullName>
    </submittedName>
</protein>
<evidence type="ECO:0000313" key="2">
    <source>
        <dbReference type="Proteomes" id="UP001595952"/>
    </source>
</evidence>
<keyword evidence="2" id="KW-1185">Reference proteome</keyword>
<dbReference type="EMBL" id="JBHSEI010000015">
    <property type="protein sequence ID" value="MFC4640155.1"/>
    <property type="molecule type" value="Genomic_DNA"/>
</dbReference>
<reference evidence="2" key="1">
    <citation type="journal article" date="2019" name="Int. J. Syst. Evol. Microbiol.">
        <title>The Global Catalogue of Microorganisms (GCM) 10K type strain sequencing project: providing services to taxonomists for standard genome sequencing and annotation.</title>
        <authorList>
            <consortium name="The Broad Institute Genomics Platform"/>
            <consortium name="The Broad Institute Genome Sequencing Center for Infectious Disease"/>
            <person name="Wu L."/>
            <person name="Ma J."/>
        </authorList>
    </citation>
    <scope>NUCLEOTIDE SEQUENCE [LARGE SCALE GENOMIC DNA]</scope>
    <source>
        <strain evidence="2">CCUG 55995</strain>
    </source>
</reference>
<dbReference type="RefSeq" id="WP_380063140.1">
    <property type="nucleotide sequence ID" value="NZ_JBHSEI010000015.1"/>
</dbReference>
<dbReference type="Proteomes" id="UP001595952">
    <property type="component" value="Unassembled WGS sequence"/>
</dbReference>
<evidence type="ECO:0000313" key="1">
    <source>
        <dbReference type="EMBL" id="MFC4640155.1"/>
    </source>
</evidence>
<name>A0ABV9ICT4_9DEIO</name>